<feature type="chain" id="PRO_5046242062" description="Signal peptidase" evidence="2">
    <location>
        <begin position="24"/>
        <end position="74"/>
    </location>
</feature>
<feature type="transmembrane region" description="Helical" evidence="1">
    <location>
        <begin position="47"/>
        <end position="63"/>
    </location>
</feature>
<reference evidence="4" key="1">
    <citation type="journal article" date="2019" name="Int. J. Syst. Evol. Microbiol.">
        <title>The Global Catalogue of Microorganisms (GCM) 10K type strain sequencing project: providing services to taxonomists for standard genome sequencing and annotation.</title>
        <authorList>
            <consortium name="The Broad Institute Genomics Platform"/>
            <consortium name="The Broad Institute Genome Sequencing Center for Infectious Disease"/>
            <person name="Wu L."/>
            <person name="Ma J."/>
        </authorList>
    </citation>
    <scope>NUCLEOTIDE SEQUENCE [LARGE SCALE GENOMIC DNA]</scope>
    <source>
        <strain evidence="4">WYCCWR 13023</strain>
    </source>
</reference>
<evidence type="ECO:0000313" key="4">
    <source>
        <dbReference type="Proteomes" id="UP001595935"/>
    </source>
</evidence>
<sequence>MKIIKAIFPVLFLTVISVSGVYAAPPTVPPVPFGAPPLPGGPIDENLMFLVVGGILLGAVYIYKDKIKKKLSQY</sequence>
<evidence type="ECO:0000256" key="2">
    <source>
        <dbReference type="SAM" id="SignalP"/>
    </source>
</evidence>
<keyword evidence="1" id="KW-1133">Transmembrane helix</keyword>
<evidence type="ECO:0008006" key="5">
    <source>
        <dbReference type="Google" id="ProtNLM"/>
    </source>
</evidence>
<evidence type="ECO:0000313" key="3">
    <source>
        <dbReference type="EMBL" id="MFC4750280.1"/>
    </source>
</evidence>
<keyword evidence="2" id="KW-0732">Signal</keyword>
<proteinExistence type="predicted"/>
<evidence type="ECO:0000256" key="1">
    <source>
        <dbReference type="SAM" id="Phobius"/>
    </source>
</evidence>
<dbReference type="Proteomes" id="UP001595935">
    <property type="component" value="Unassembled WGS sequence"/>
</dbReference>
<comment type="caution">
    <text evidence="3">The sequence shown here is derived from an EMBL/GenBank/DDBJ whole genome shotgun (WGS) entry which is preliminary data.</text>
</comment>
<name>A0ABV9PMW3_9FLAO</name>
<organism evidence="3 4">
    <name type="scientific">Flavobacterium branchiicola</name>
    <dbReference type="NCBI Taxonomy" id="1114875"/>
    <lineage>
        <taxon>Bacteria</taxon>
        <taxon>Pseudomonadati</taxon>
        <taxon>Bacteroidota</taxon>
        <taxon>Flavobacteriia</taxon>
        <taxon>Flavobacteriales</taxon>
        <taxon>Flavobacteriaceae</taxon>
        <taxon>Flavobacterium</taxon>
    </lineage>
</organism>
<keyword evidence="1" id="KW-0812">Transmembrane</keyword>
<dbReference type="EMBL" id="JBHSGV010000017">
    <property type="protein sequence ID" value="MFC4750280.1"/>
    <property type="molecule type" value="Genomic_DNA"/>
</dbReference>
<feature type="signal peptide" evidence="2">
    <location>
        <begin position="1"/>
        <end position="23"/>
    </location>
</feature>
<accession>A0ABV9PMW3</accession>
<protein>
    <recommendedName>
        <fullName evidence="5">Signal peptidase</fullName>
    </recommendedName>
</protein>
<gene>
    <name evidence="3" type="ORF">ACFO5S_22700</name>
</gene>
<keyword evidence="4" id="KW-1185">Reference proteome</keyword>
<keyword evidence="1" id="KW-0472">Membrane</keyword>
<dbReference type="RefSeq" id="WP_213260270.1">
    <property type="nucleotide sequence ID" value="NZ_JAGYWA010000017.1"/>
</dbReference>